<feature type="compositionally biased region" description="Basic and acidic residues" evidence="1">
    <location>
        <begin position="8"/>
        <end position="18"/>
    </location>
</feature>
<feature type="compositionally biased region" description="Acidic residues" evidence="1">
    <location>
        <begin position="28"/>
        <end position="37"/>
    </location>
</feature>
<accession>A0A7X0C5P3</accession>
<proteinExistence type="predicted"/>
<evidence type="ECO:0000313" key="2">
    <source>
        <dbReference type="EMBL" id="MBB6347189.1"/>
    </source>
</evidence>
<dbReference type="AlphaFoldDB" id="A0A7X0C5P3"/>
<name>A0A7X0C5P3_9ACTN</name>
<keyword evidence="3" id="KW-1185">Reference proteome</keyword>
<organism evidence="2 3">
    <name type="scientific">Nonomuraea muscovyensis</name>
    <dbReference type="NCBI Taxonomy" id="1124761"/>
    <lineage>
        <taxon>Bacteria</taxon>
        <taxon>Bacillati</taxon>
        <taxon>Actinomycetota</taxon>
        <taxon>Actinomycetes</taxon>
        <taxon>Streptosporangiales</taxon>
        <taxon>Streptosporangiaceae</taxon>
        <taxon>Nonomuraea</taxon>
    </lineage>
</organism>
<evidence type="ECO:0000313" key="3">
    <source>
        <dbReference type="Proteomes" id="UP000583800"/>
    </source>
</evidence>
<dbReference type="EMBL" id="JACHJB010000002">
    <property type="protein sequence ID" value="MBB6347189.1"/>
    <property type="molecule type" value="Genomic_DNA"/>
</dbReference>
<evidence type="ECO:0000256" key="1">
    <source>
        <dbReference type="SAM" id="MobiDB-lite"/>
    </source>
</evidence>
<dbReference type="Proteomes" id="UP000583800">
    <property type="component" value="Unassembled WGS sequence"/>
</dbReference>
<feature type="region of interest" description="Disordered" evidence="1">
    <location>
        <begin position="1"/>
        <end position="37"/>
    </location>
</feature>
<reference evidence="2 3" key="1">
    <citation type="submission" date="2020-08" db="EMBL/GenBank/DDBJ databases">
        <title>Sequencing the genomes of 1000 actinobacteria strains.</title>
        <authorList>
            <person name="Klenk H.-P."/>
        </authorList>
    </citation>
    <scope>NUCLEOTIDE SEQUENCE [LARGE SCALE GENOMIC DNA]</scope>
    <source>
        <strain evidence="2 3">DSM 45913</strain>
    </source>
</reference>
<sequence length="37" mass="3847">MAQAATEAGHDDLEEFHTRALATPGVTDPDEPEPLGG</sequence>
<gene>
    <name evidence="2" type="ORF">FHU36_003734</name>
</gene>
<comment type="caution">
    <text evidence="2">The sequence shown here is derived from an EMBL/GenBank/DDBJ whole genome shotgun (WGS) entry which is preliminary data.</text>
</comment>
<protein>
    <submittedName>
        <fullName evidence="2">Uncharacterized protein</fullName>
    </submittedName>
</protein>